<proteinExistence type="predicted"/>
<dbReference type="AlphaFoldDB" id="A0A7Y9ETZ9"/>
<dbReference type="Pfam" id="PF00753">
    <property type="entry name" value="Lactamase_B"/>
    <property type="match status" value="1"/>
</dbReference>
<dbReference type="SMART" id="SM00849">
    <property type="entry name" value="Lactamase_B"/>
    <property type="match status" value="1"/>
</dbReference>
<dbReference type="GO" id="GO:0016787">
    <property type="term" value="F:hydrolase activity"/>
    <property type="evidence" value="ECO:0007669"/>
    <property type="project" value="UniProtKB-KW"/>
</dbReference>
<evidence type="ECO:0000259" key="1">
    <source>
        <dbReference type="SMART" id="SM00849"/>
    </source>
</evidence>
<protein>
    <submittedName>
        <fullName evidence="2">Glyoxylase-like metal-dependent hydrolase (Beta-lactamase superfamily II)</fullName>
    </submittedName>
</protein>
<dbReference type="Gene3D" id="3.60.15.10">
    <property type="entry name" value="Ribonuclease Z/Hydroxyacylglutathione hydrolase-like"/>
    <property type="match status" value="1"/>
</dbReference>
<dbReference type="InterPro" id="IPR050855">
    <property type="entry name" value="NDM-1-like"/>
</dbReference>
<name>A0A7Y9ETZ9_9MICO</name>
<reference evidence="2 3" key="1">
    <citation type="submission" date="2020-07" db="EMBL/GenBank/DDBJ databases">
        <title>Sequencing the genomes of 1000 actinobacteria strains.</title>
        <authorList>
            <person name="Klenk H.-P."/>
        </authorList>
    </citation>
    <scope>NUCLEOTIDE SEQUENCE [LARGE SCALE GENOMIC DNA]</scope>
    <source>
        <strain evidence="2 3">DSM 22185</strain>
    </source>
</reference>
<gene>
    <name evidence="2" type="ORF">BKA02_000997</name>
</gene>
<keyword evidence="3" id="KW-1185">Reference proteome</keyword>
<feature type="domain" description="Metallo-beta-lactamase" evidence="1">
    <location>
        <begin position="5"/>
        <end position="208"/>
    </location>
</feature>
<dbReference type="EMBL" id="JACCBH010000001">
    <property type="protein sequence ID" value="NYD53942.1"/>
    <property type="molecule type" value="Genomic_DNA"/>
</dbReference>
<evidence type="ECO:0000313" key="3">
    <source>
        <dbReference type="Proteomes" id="UP000552045"/>
    </source>
</evidence>
<keyword evidence="2" id="KW-0378">Hydrolase</keyword>
<dbReference type="InterPro" id="IPR036866">
    <property type="entry name" value="RibonucZ/Hydroxyglut_hydro"/>
</dbReference>
<accession>A0A7Y9ETZ9</accession>
<comment type="caution">
    <text evidence="2">The sequence shown here is derived from an EMBL/GenBank/DDBJ whole genome shotgun (WGS) entry which is preliminary data.</text>
</comment>
<evidence type="ECO:0000313" key="2">
    <source>
        <dbReference type="EMBL" id="NYD53942.1"/>
    </source>
</evidence>
<dbReference type="SUPFAM" id="SSF56281">
    <property type="entry name" value="Metallo-hydrolase/oxidoreductase"/>
    <property type="match status" value="1"/>
</dbReference>
<dbReference type="RefSeq" id="WP_179431873.1">
    <property type="nucleotide sequence ID" value="NZ_BAABLC010000001.1"/>
</dbReference>
<sequence>MGQFFAFTYHIAAEVPTLVDTATAGAPARDIAPSLEEAGRRLEDVRVILLTHGHLDHAGGAREVWQLTGGTADIAIHGEDVRLLERADAHLELHGRVNDQFLRGAADEELPRIVDTLFSGGVSPGIVLSGDETFDLGDATVRAVHTPGHSPGAVTYWIERVGRAFVGDAVQVHGGEMNRFPSYEDPARYRESLRLLLDIEPASLSLAHRFVTADGSVLPGHIDGADAVRKVITWSLEIEERIAEAASRHLSPDPTPDIDSPYHPFTRIAHDLHYQLDPTRFPSPFFITLGGYARSLGFTPITAP</sequence>
<organism evidence="2 3">
    <name type="scientific">Microbacterium pseudoresistens</name>
    <dbReference type="NCBI Taxonomy" id="640634"/>
    <lineage>
        <taxon>Bacteria</taxon>
        <taxon>Bacillati</taxon>
        <taxon>Actinomycetota</taxon>
        <taxon>Actinomycetes</taxon>
        <taxon>Micrococcales</taxon>
        <taxon>Microbacteriaceae</taxon>
        <taxon>Microbacterium</taxon>
    </lineage>
</organism>
<dbReference type="PANTHER" id="PTHR42951">
    <property type="entry name" value="METALLO-BETA-LACTAMASE DOMAIN-CONTAINING"/>
    <property type="match status" value="1"/>
</dbReference>
<dbReference type="InterPro" id="IPR001279">
    <property type="entry name" value="Metallo-B-lactamas"/>
</dbReference>
<dbReference type="Proteomes" id="UP000552045">
    <property type="component" value="Unassembled WGS sequence"/>
</dbReference>